<evidence type="ECO:0000313" key="4">
    <source>
        <dbReference type="EMBL" id="KJH39650.1"/>
    </source>
</evidence>
<feature type="domain" description="Galectin" evidence="3">
    <location>
        <begin position="1"/>
        <end position="50"/>
    </location>
</feature>
<organism evidence="4 5">
    <name type="scientific">Dictyocaulus viviparus</name>
    <name type="common">Bovine lungworm</name>
    <dbReference type="NCBI Taxonomy" id="29172"/>
    <lineage>
        <taxon>Eukaryota</taxon>
        <taxon>Metazoa</taxon>
        <taxon>Ecdysozoa</taxon>
        <taxon>Nematoda</taxon>
        <taxon>Chromadorea</taxon>
        <taxon>Rhabditida</taxon>
        <taxon>Rhabditina</taxon>
        <taxon>Rhabditomorpha</taxon>
        <taxon>Strongyloidea</taxon>
        <taxon>Metastrongylidae</taxon>
        <taxon>Dictyocaulus</taxon>
    </lineage>
</organism>
<feature type="non-terminal residue" evidence="4">
    <location>
        <position position="1"/>
    </location>
</feature>
<evidence type="ECO:0000259" key="3">
    <source>
        <dbReference type="PROSITE" id="PS51304"/>
    </source>
</evidence>
<dbReference type="PROSITE" id="PS51304">
    <property type="entry name" value="GALECTIN"/>
    <property type="match status" value="1"/>
</dbReference>
<dbReference type="GO" id="GO:0030246">
    <property type="term" value="F:carbohydrate binding"/>
    <property type="evidence" value="ECO:0007669"/>
    <property type="project" value="UniProtKB-UniRule"/>
</dbReference>
<dbReference type="AlphaFoldDB" id="A0A0D8X527"/>
<proteinExistence type="predicted"/>
<evidence type="ECO:0000313" key="5">
    <source>
        <dbReference type="Proteomes" id="UP000053766"/>
    </source>
</evidence>
<protein>
    <recommendedName>
        <fullName evidence="2">Galectin</fullName>
    </recommendedName>
</protein>
<keyword evidence="1 2" id="KW-0430">Lectin</keyword>
<dbReference type="EMBL" id="KN722555">
    <property type="protein sequence ID" value="KJH39650.1"/>
    <property type="molecule type" value="Genomic_DNA"/>
</dbReference>
<dbReference type="InterPro" id="IPR001079">
    <property type="entry name" value="Galectin_CRD"/>
</dbReference>
<reference evidence="5" key="2">
    <citation type="journal article" date="2016" name="Sci. Rep.">
        <title>Dictyocaulus viviparus genome, variome and transcriptome elucidate lungworm biology and support future intervention.</title>
        <authorList>
            <person name="McNulty S.N."/>
            <person name="Strube C."/>
            <person name="Rosa B.A."/>
            <person name="Martin J.C."/>
            <person name="Tyagi R."/>
            <person name="Choi Y.J."/>
            <person name="Wang Q."/>
            <person name="Hallsworth Pepin K."/>
            <person name="Zhang X."/>
            <person name="Ozersky P."/>
            <person name="Wilson R.K."/>
            <person name="Sternberg P.W."/>
            <person name="Gasser R.B."/>
            <person name="Mitreva M."/>
        </authorList>
    </citation>
    <scope>NUCLEOTIDE SEQUENCE [LARGE SCALE GENOMIC DNA]</scope>
    <source>
        <strain evidence="5">HannoverDv2000</strain>
    </source>
</reference>
<dbReference type="Proteomes" id="UP000053766">
    <property type="component" value="Unassembled WGS sequence"/>
</dbReference>
<dbReference type="InterPro" id="IPR013320">
    <property type="entry name" value="ConA-like_dom_sf"/>
</dbReference>
<keyword evidence="5" id="KW-1185">Reference proteome</keyword>
<name>A0A0D8X527_DICVI</name>
<dbReference type="Gene3D" id="2.60.120.200">
    <property type="match status" value="1"/>
</dbReference>
<dbReference type="OrthoDB" id="6251307at2759"/>
<evidence type="ECO:0000256" key="2">
    <source>
        <dbReference type="RuleBase" id="RU102079"/>
    </source>
</evidence>
<dbReference type="Pfam" id="PF00337">
    <property type="entry name" value="Gal-bind_lectin"/>
    <property type="match status" value="1"/>
</dbReference>
<gene>
    <name evidence="4" type="ORF">DICVIV_14469</name>
</gene>
<sequence>FDVTIINEQFSFQIFFNGKRFAAFSHRGSPNDIKTLEIDGDVEIWKVNATLHCYNISDAAVT</sequence>
<dbReference type="SUPFAM" id="SSF49899">
    <property type="entry name" value="Concanavalin A-like lectins/glucanases"/>
    <property type="match status" value="1"/>
</dbReference>
<reference evidence="4 5" key="1">
    <citation type="submission" date="2013-11" db="EMBL/GenBank/DDBJ databases">
        <title>Draft genome of the bovine lungworm Dictyocaulus viviparus.</title>
        <authorList>
            <person name="Mitreva M."/>
        </authorList>
    </citation>
    <scope>NUCLEOTIDE SEQUENCE [LARGE SCALE GENOMIC DNA]</scope>
    <source>
        <strain evidence="4 5">HannoverDv2000</strain>
    </source>
</reference>
<accession>A0A0D8X527</accession>
<evidence type="ECO:0000256" key="1">
    <source>
        <dbReference type="ARBA" id="ARBA00022734"/>
    </source>
</evidence>